<dbReference type="Gene3D" id="1.10.8.60">
    <property type="match status" value="1"/>
</dbReference>
<dbReference type="PRINTS" id="PR01590">
    <property type="entry name" value="HTHFIS"/>
</dbReference>
<dbReference type="InterPro" id="IPR027417">
    <property type="entry name" value="P-loop_NTPase"/>
</dbReference>
<gene>
    <name evidence="8" type="ORF">GC105_12180</name>
</gene>
<evidence type="ECO:0000259" key="7">
    <source>
        <dbReference type="PROSITE" id="PS50112"/>
    </source>
</evidence>
<organism evidence="8 9">
    <name type="scientific">Alkalibaculum sporogenes</name>
    <dbReference type="NCBI Taxonomy" id="2655001"/>
    <lineage>
        <taxon>Bacteria</taxon>
        <taxon>Bacillati</taxon>
        <taxon>Bacillota</taxon>
        <taxon>Clostridia</taxon>
        <taxon>Eubacteriales</taxon>
        <taxon>Eubacteriaceae</taxon>
        <taxon>Alkalibaculum</taxon>
    </lineage>
</organism>
<dbReference type="Pfam" id="PF02954">
    <property type="entry name" value="HTH_8"/>
    <property type="match status" value="1"/>
</dbReference>
<dbReference type="InterPro" id="IPR002078">
    <property type="entry name" value="Sigma_54_int"/>
</dbReference>
<dbReference type="PROSITE" id="PS00675">
    <property type="entry name" value="SIGMA54_INTERACT_1"/>
    <property type="match status" value="1"/>
</dbReference>
<evidence type="ECO:0000313" key="9">
    <source>
        <dbReference type="Proteomes" id="UP000440004"/>
    </source>
</evidence>
<keyword evidence="3" id="KW-0805">Transcription regulation</keyword>
<dbReference type="Proteomes" id="UP000440004">
    <property type="component" value="Unassembled WGS sequence"/>
</dbReference>
<dbReference type="PROSITE" id="PS50112">
    <property type="entry name" value="PAS"/>
    <property type="match status" value="1"/>
</dbReference>
<dbReference type="Gene3D" id="3.40.50.300">
    <property type="entry name" value="P-loop containing nucleotide triphosphate hydrolases"/>
    <property type="match status" value="1"/>
</dbReference>
<dbReference type="PROSITE" id="PS00688">
    <property type="entry name" value="SIGMA54_INTERACT_3"/>
    <property type="match status" value="1"/>
</dbReference>
<dbReference type="Gene3D" id="1.10.10.60">
    <property type="entry name" value="Homeodomain-like"/>
    <property type="match status" value="1"/>
</dbReference>
<evidence type="ECO:0000256" key="5">
    <source>
        <dbReference type="ARBA" id="ARBA00023163"/>
    </source>
</evidence>
<evidence type="ECO:0000256" key="1">
    <source>
        <dbReference type="ARBA" id="ARBA00022741"/>
    </source>
</evidence>
<dbReference type="PANTHER" id="PTHR32071">
    <property type="entry name" value="TRANSCRIPTIONAL REGULATORY PROTEIN"/>
    <property type="match status" value="1"/>
</dbReference>
<keyword evidence="1" id="KW-0547">Nucleotide-binding</keyword>
<dbReference type="EMBL" id="WHNX01000020">
    <property type="protein sequence ID" value="MPW26547.1"/>
    <property type="molecule type" value="Genomic_DNA"/>
</dbReference>
<dbReference type="CDD" id="cd00009">
    <property type="entry name" value="AAA"/>
    <property type="match status" value="1"/>
</dbReference>
<feature type="domain" description="Sigma-54 factor interaction" evidence="6">
    <location>
        <begin position="205"/>
        <end position="434"/>
    </location>
</feature>
<dbReference type="GO" id="GO:0006355">
    <property type="term" value="P:regulation of DNA-templated transcription"/>
    <property type="evidence" value="ECO:0007669"/>
    <property type="project" value="InterPro"/>
</dbReference>
<sequence length="515" mass="58832">MHLCQFYIFIIELVFIKTFHKTIYIWYTVYIIYTLIERSTQDMISNVNLNEAQNIINQDCFTNESILLKILSNIPEAIIVIDINTKICFINDAYCRLFKKDKQEIIGRLLSKFEPLARIHDVLKNGEPMVGDISHIHSANIDVVADIMPLFYNGTLIGAVANMKNVTDIIHMQIELDHFKSLTQFLKEELYNNNSDNLPDSFKHLARQNKTFVNILKIASKVASTDASVFIDGESGVGKEVMAQAIHSSSKRSSGPFIKINCSAIPESLIESELFGYQSGAFTGANSNGRIGRFESANGGTVFLDEIGEMSLSMQVKFLRVLQEKEIERVGSNKKIKLDFRLISATNRNLEKMIEDGTFRLDLFYRINVVPLRIPPLRDRKEDIPYYANLFLEEMCATYNKELTFSPEVLRIFSNYEWPGNIRELKNIVEQLAILCSEDIITSEFLSSKFDKQIGSQYIGNSSNLPLNKLIEKVEREAIISALQCTNNNKTHAIEMLGISRRGFYQKLEKYNIKT</sequence>
<dbReference type="SUPFAM" id="SSF52540">
    <property type="entry name" value="P-loop containing nucleoside triphosphate hydrolases"/>
    <property type="match status" value="1"/>
</dbReference>
<keyword evidence="2" id="KW-0067">ATP-binding</keyword>
<dbReference type="GO" id="GO:0005524">
    <property type="term" value="F:ATP binding"/>
    <property type="evidence" value="ECO:0007669"/>
    <property type="project" value="UniProtKB-KW"/>
</dbReference>
<evidence type="ECO:0000313" key="8">
    <source>
        <dbReference type="EMBL" id="MPW26547.1"/>
    </source>
</evidence>
<feature type="domain" description="PAS" evidence="7">
    <location>
        <begin position="63"/>
        <end position="108"/>
    </location>
</feature>
<evidence type="ECO:0000256" key="2">
    <source>
        <dbReference type="ARBA" id="ARBA00022840"/>
    </source>
</evidence>
<dbReference type="Pfam" id="PF00158">
    <property type="entry name" value="Sigma54_activat"/>
    <property type="match status" value="1"/>
</dbReference>
<dbReference type="InterPro" id="IPR025943">
    <property type="entry name" value="Sigma_54_int_dom_ATP-bd_2"/>
</dbReference>
<keyword evidence="5" id="KW-0804">Transcription</keyword>
<dbReference type="InterPro" id="IPR025662">
    <property type="entry name" value="Sigma_54_int_dom_ATP-bd_1"/>
</dbReference>
<proteinExistence type="predicted"/>
<dbReference type="InterPro" id="IPR025944">
    <property type="entry name" value="Sigma_54_int_dom_CS"/>
</dbReference>
<dbReference type="SMART" id="SM00382">
    <property type="entry name" value="AAA"/>
    <property type="match status" value="1"/>
</dbReference>
<dbReference type="FunFam" id="3.40.50.300:FF:000006">
    <property type="entry name" value="DNA-binding transcriptional regulator NtrC"/>
    <property type="match status" value="1"/>
</dbReference>
<dbReference type="InterPro" id="IPR013767">
    <property type="entry name" value="PAS_fold"/>
</dbReference>
<dbReference type="Gene3D" id="3.30.450.20">
    <property type="entry name" value="PAS domain"/>
    <property type="match status" value="1"/>
</dbReference>
<keyword evidence="4" id="KW-0238">DNA-binding</keyword>
<dbReference type="PANTHER" id="PTHR32071:SF57">
    <property type="entry name" value="C4-DICARBOXYLATE TRANSPORT TRANSCRIPTIONAL REGULATORY PROTEIN DCTD"/>
    <property type="match status" value="1"/>
</dbReference>
<evidence type="ECO:0000259" key="6">
    <source>
        <dbReference type="PROSITE" id="PS50045"/>
    </source>
</evidence>
<accession>A0A6A7KBI4</accession>
<dbReference type="InterPro" id="IPR002197">
    <property type="entry name" value="HTH_Fis"/>
</dbReference>
<dbReference type="InterPro" id="IPR058031">
    <property type="entry name" value="AAA_lid_NorR"/>
</dbReference>
<keyword evidence="9" id="KW-1185">Reference proteome</keyword>
<dbReference type="SMART" id="SM00091">
    <property type="entry name" value="PAS"/>
    <property type="match status" value="1"/>
</dbReference>
<dbReference type="Pfam" id="PF25601">
    <property type="entry name" value="AAA_lid_14"/>
    <property type="match status" value="1"/>
</dbReference>
<dbReference type="InterPro" id="IPR003593">
    <property type="entry name" value="AAA+_ATPase"/>
</dbReference>
<dbReference type="GO" id="GO:0043565">
    <property type="term" value="F:sequence-specific DNA binding"/>
    <property type="evidence" value="ECO:0007669"/>
    <property type="project" value="InterPro"/>
</dbReference>
<dbReference type="SUPFAM" id="SSF55785">
    <property type="entry name" value="PYP-like sensor domain (PAS domain)"/>
    <property type="match status" value="1"/>
</dbReference>
<dbReference type="PROSITE" id="PS00676">
    <property type="entry name" value="SIGMA54_INTERACT_2"/>
    <property type="match status" value="1"/>
</dbReference>
<dbReference type="PROSITE" id="PS50045">
    <property type="entry name" value="SIGMA54_INTERACT_4"/>
    <property type="match status" value="1"/>
</dbReference>
<reference evidence="8 9" key="1">
    <citation type="submission" date="2019-10" db="EMBL/GenBank/DDBJ databases">
        <title>Alkalibaculum tamaniensis sp.nov., a new alkaliphilic acetogen, isolated on methoxylated aromatics from a mud volcano.</title>
        <authorList>
            <person name="Khomyakova M.A."/>
            <person name="Merkel A.Y."/>
            <person name="Bonch-Osmolovskaya E.A."/>
            <person name="Slobodkin A.I."/>
        </authorList>
    </citation>
    <scope>NUCLEOTIDE SEQUENCE [LARGE SCALE GENOMIC DNA]</scope>
    <source>
        <strain evidence="8 9">M08DMB</strain>
    </source>
</reference>
<dbReference type="CDD" id="cd00130">
    <property type="entry name" value="PAS"/>
    <property type="match status" value="1"/>
</dbReference>
<evidence type="ECO:0000256" key="3">
    <source>
        <dbReference type="ARBA" id="ARBA00023015"/>
    </source>
</evidence>
<dbReference type="AlphaFoldDB" id="A0A6A7KBI4"/>
<name>A0A6A7KBI4_9FIRM</name>
<protein>
    <submittedName>
        <fullName evidence="8">PAS domain-containing protein</fullName>
    </submittedName>
</protein>
<dbReference type="Pfam" id="PF00989">
    <property type="entry name" value="PAS"/>
    <property type="match status" value="1"/>
</dbReference>
<dbReference type="SUPFAM" id="SSF46689">
    <property type="entry name" value="Homeodomain-like"/>
    <property type="match status" value="1"/>
</dbReference>
<dbReference type="InterPro" id="IPR035965">
    <property type="entry name" value="PAS-like_dom_sf"/>
</dbReference>
<dbReference type="InterPro" id="IPR009057">
    <property type="entry name" value="Homeodomain-like_sf"/>
</dbReference>
<evidence type="ECO:0000256" key="4">
    <source>
        <dbReference type="ARBA" id="ARBA00023125"/>
    </source>
</evidence>
<comment type="caution">
    <text evidence="8">The sequence shown here is derived from an EMBL/GenBank/DDBJ whole genome shotgun (WGS) entry which is preliminary data.</text>
</comment>
<dbReference type="InterPro" id="IPR000014">
    <property type="entry name" value="PAS"/>
</dbReference>